<dbReference type="Pfam" id="PF00452">
    <property type="entry name" value="Bcl-2"/>
    <property type="match status" value="1"/>
</dbReference>
<gene>
    <name evidence="4" type="ORF">MAR_025349</name>
</gene>
<dbReference type="InterPro" id="IPR046371">
    <property type="entry name" value="Bcl-2_BH1-3"/>
</dbReference>
<name>A0ABY7DVU5_MYAAR</name>
<sequence>MALADDVLAVQEMHQVTLDDVLGELAGHLSDEHIEIKTTKHSKNVMTSSLSSTRDQQRARRKLSLRERRESAGDLSNLILENDHNKNPFFRNELGSTASEEETQKEGEVLFGNFIVDQIIKDSEEKISTPEEIREKLTLCTPQGYKNPEWARAGQVLRGLADQFAESRERQQVQQRALEISSGNDIDSVTQEQFGDLLSVLLEGGITQHRIVVLFCFCADIAIAALRHTHLDLCQKFVRWSLEFITKHICSWVQRNGGWLEDNA</sequence>
<evidence type="ECO:0000313" key="4">
    <source>
        <dbReference type="EMBL" id="WAR00977.1"/>
    </source>
</evidence>
<dbReference type="Gene3D" id="1.10.437.10">
    <property type="entry name" value="Blc2-like"/>
    <property type="match status" value="1"/>
</dbReference>
<accession>A0ABY7DVU5</accession>
<feature type="compositionally biased region" description="Polar residues" evidence="2">
    <location>
        <begin position="44"/>
        <end position="54"/>
    </location>
</feature>
<evidence type="ECO:0000256" key="2">
    <source>
        <dbReference type="SAM" id="MobiDB-lite"/>
    </source>
</evidence>
<feature type="domain" description="Bcl-2 Bcl-2 homology region 1-3" evidence="3">
    <location>
        <begin position="157"/>
        <end position="259"/>
    </location>
</feature>
<comment type="similarity">
    <text evidence="1">Belongs to the Bcl-2 family.</text>
</comment>
<proteinExistence type="inferred from homology"/>
<organism evidence="4 5">
    <name type="scientific">Mya arenaria</name>
    <name type="common">Soft-shell clam</name>
    <dbReference type="NCBI Taxonomy" id="6604"/>
    <lineage>
        <taxon>Eukaryota</taxon>
        <taxon>Metazoa</taxon>
        <taxon>Spiralia</taxon>
        <taxon>Lophotrochozoa</taxon>
        <taxon>Mollusca</taxon>
        <taxon>Bivalvia</taxon>
        <taxon>Autobranchia</taxon>
        <taxon>Heteroconchia</taxon>
        <taxon>Euheterodonta</taxon>
        <taxon>Imparidentia</taxon>
        <taxon>Neoheterodontei</taxon>
        <taxon>Myida</taxon>
        <taxon>Myoidea</taxon>
        <taxon>Myidae</taxon>
        <taxon>Mya</taxon>
    </lineage>
</organism>
<dbReference type="SUPFAM" id="SSF56854">
    <property type="entry name" value="Bcl-2 inhibitors of programmed cell death"/>
    <property type="match status" value="1"/>
</dbReference>
<dbReference type="InterPro" id="IPR026298">
    <property type="entry name" value="Bcl-2_fam"/>
</dbReference>
<protein>
    <submittedName>
        <fullName evidence="4">BAX-like protein</fullName>
    </submittedName>
</protein>
<dbReference type="InterPro" id="IPR036834">
    <property type="entry name" value="Bcl-2-like_sf"/>
</dbReference>
<dbReference type="PANTHER" id="PTHR11256">
    <property type="entry name" value="BCL-2 RELATED"/>
    <property type="match status" value="1"/>
</dbReference>
<evidence type="ECO:0000259" key="3">
    <source>
        <dbReference type="Pfam" id="PF00452"/>
    </source>
</evidence>
<evidence type="ECO:0000313" key="5">
    <source>
        <dbReference type="Proteomes" id="UP001164746"/>
    </source>
</evidence>
<keyword evidence="5" id="KW-1185">Reference proteome</keyword>
<dbReference type="Proteomes" id="UP001164746">
    <property type="component" value="Chromosome 3"/>
</dbReference>
<dbReference type="PANTHER" id="PTHR11256:SF21">
    <property type="entry name" value="BCL-2 BCL-2 HOMOLOGY REGION 1-3 DOMAIN-CONTAINING PROTEIN"/>
    <property type="match status" value="1"/>
</dbReference>
<dbReference type="EMBL" id="CP111014">
    <property type="protein sequence ID" value="WAR00977.1"/>
    <property type="molecule type" value="Genomic_DNA"/>
</dbReference>
<reference evidence="4" key="1">
    <citation type="submission" date="2022-11" db="EMBL/GenBank/DDBJ databases">
        <title>Centuries of genome instability and evolution in soft-shell clam transmissible cancer (bioRxiv).</title>
        <authorList>
            <person name="Hart S.F.M."/>
            <person name="Yonemitsu M.A."/>
            <person name="Giersch R.M."/>
            <person name="Beal B.F."/>
            <person name="Arriagada G."/>
            <person name="Davis B.W."/>
            <person name="Ostrander E.A."/>
            <person name="Goff S.P."/>
            <person name="Metzger M.J."/>
        </authorList>
    </citation>
    <scope>NUCLEOTIDE SEQUENCE</scope>
    <source>
        <strain evidence="4">MELC-2E11</strain>
        <tissue evidence="4">Siphon/mantle</tissue>
    </source>
</reference>
<evidence type="ECO:0000256" key="1">
    <source>
        <dbReference type="ARBA" id="ARBA00009458"/>
    </source>
</evidence>
<feature type="region of interest" description="Disordered" evidence="2">
    <location>
        <begin position="39"/>
        <end position="69"/>
    </location>
</feature>